<gene>
    <name evidence="2" type="ORF">X797_010880</name>
</gene>
<proteinExistence type="predicted"/>
<reference evidence="2 3" key="1">
    <citation type="submission" date="2014-02" db="EMBL/GenBank/DDBJ databases">
        <title>The genome sequence of the entomopathogenic fungus Metarhizium robertsii ARSEF 2575.</title>
        <authorList>
            <person name="Giuliano Garisto Donzelli B."/>
            <person name="Roe B.A."/>
            <person name="Macmil S.L."/>
            <person name="Krasnoff S.B."/>
            <person name="Gibson D.M."/>
        </authorList>
    </citation>
    <scope>NUCLEOTIDE SEQUENCE [LARGE SCALE GENOMIC DNA]</scope>
    <source>
        <strain evidence="2 3">ARSEF 2575</strain>
    </source>
</reference>
<accession>A0A014P3J5</accession>
<comment type="caution">
    <text evidence="2">The sequence shown here is derived from an EMBL/GenBank/DDBJ whole genome shotgun (WGS) entry which is preliminary data.</text>
</comment>
<name>A0A014P3J5_9HYPO</name>
<dbReference type="EMBL" id="JELW01000056">
    <property type="protein sequence ID" value="EXU96069.1"/>
    <property type="molecule type" value="Genomic_DNA"/>
</dbReference>
<feature type="chain" id="PRO_5001473205" evidence="1">
    <location>
        <begin position="20"/>
        <end position="204"/>
    </location>
</feature>
<sequence>MKTSQFLAVLLTLAQSGLAQKHCRPGERYCGRGLLPDGWTKKELEDTAKLNPNVPSQGLADVENVLFACLVNNRVEAIQYCWAGCISTGSDTVNDYCADFLYYILRPSSPAAASVAGSADRMSPRNFIKVDIGFAISARLITKMYLTVTRLAHNKGVGSTTVTQQQRKYHHRESRLQDGAVELPWLTLVLETVSDTAPRHSVAD</sequence>
<protein>
    <submittedName>
        <fullName evidence="2">Uncharacterized protein</fullName>
    </submittedName>
</protein>
<dbReference type="AlphaFoldDB" id="A0A014P3J5"/>
<evidence type="ECO:0000256" key="1">
    <source>
        <dbReference type="SAM" id="SignalP"/>
    </source>
</evidence>
<feature type="signal peptide" evidence="1">
    <location>
        <begin position="1"/>
        <end position="19"/>
    </location>
</feature>
<organism evidence="2 3">
    <name type="scientific">Metarhizium robertsii</name>
    <dbReference type="NCBI Taxonomy" id="568076"/>
    <lineage>
        <taxon>Eukaryota</taxon>
        <taxon>Fungi</taxon>
        <taxon>Dikarya</taxon>
        <taxon>Ascomycota</taxon>
        <taxon>Pezizomycotina</taxon>
        <taxon>Sordariomycetes</taxon>
        <taxon>Hypocreomycetidae</taxon>
        <taxon>Hypocreales</taxon>
        <taxon>Clavicipitaceae</taxon>
        <taxon>Metarhizium</taxon>
    </lineage>
</organism>
<dbReference type="Proteomes" id="UP000030151">
    <property type="component" value="Unassembled WGS sequence"/>
</dbReference>
<keyword evidence="1" id="KW-0732">Signal</keyword>
<evidence type="ECO:0000313" key="3">
    <source>
        <dbReference type="Proteomes" id="UP000030151"/>
    </source>
</evidence>
<evidence type="ECO:0000313" key="2">
    <source>
        <dbReference type="EMBL" id="EXU96069.1"/>
    </source>
</evidence>
<dbReference type="HOGENOM" id="CLU_1343546_0_0_1"/>